<accession>F4C5Q2</accession>
<keyword evidence="1" id="KW-0812">Transmembrane</keyword>
<dbReference type="AlphaFoldDB" id="F4C5Q2"/>
<dbReference type="KEGG" id="shg:Sph21_3320"/>
<feature type="transmembrane region" description="Helical" evidence="1">
    <location>
        <begin position="28"/>
        <end position="44"/>
    </location>
</feature>
<organism evidence="2">
    <name type="scientific">Sphingobacterium sp. (strain 21)</name>
    <dbReference type="NCBI Taxonomy" id="743722"/>
    <lineage>
        <taxon>Bacteria</taxon>
        <taxon>Pseudomonadati</taxon>
        <taxon>Bacteroidota</taxon>
        <taxon>Sphingobacteriia</taxon>
        <taxon>Sphingobacteriales</taxon>
        <taxon>Sphingobacteriaceae</taxon>
        <taxon>Sphingobacterium</taxon>
    </lineage>
</organism>
<reference evidence="2" key="1">
    <citation type="submission" date="2011-03" db="EMBL/GenBank/DDBJ databases">
        <title>Complete sequence of Sphingobacterium sp. 21.</title>
        <authorList>
            <consortium name="US DOE Joint Genome Institute"/>
            <person name="Lucas S."/>
            <person name="Copeland A."/>
            <person name="Lapidus A."/>
            <person name="Cheng J.-F."/>
            <person name="Goodwin L."/>
            <person name="Pitluck S."/>
            <person name="Davenport K."/>
            <person name="Detter J.C."/>
            <person name="Han C."/>
            <person name="Tapia R."/>
            <person name="Land M."/>
            <person name="Hauser L."/>
            <person name="Kyrpides N."/>
            <person name="Ivanova N."/>
            <person name="Ovchinnikova G."/>
            <person name="Pagani I."/>
            <person name="Siebers A.K."/>
            <person name="Allgaier M."/>
            <person name="Thelen M.P."/>
            <person name="Hugenholtz P."/>
            <person name="Woyke T."/>
        </authorList>
    </citation>
    <scope>NUCLEOTIDE SEQUENCE</scope>
    <source>
        <strain evidence="2">21</strain>
    </source>
</reference>
<name>F4C5Q2_SPHS2</name>
<evidence type="ECO:0000313" key="2">
    <source>
        <dbReference type="EMBL" id="ADZ79861.1"/>
    </source>
</evidence>
<dbReference type="EMBL" id="CP002584">
    <property type="protein sequence ID" value="ADZ79861.1"/>
    <property type="molecule type" value="Genomic_DNA"/>
</dbReference>
<keyword evidence="1" id="KW-1133">Transmembrane helix</keyword>
<feature type="transmembrane region" description="Helical" evidence="1">
    <location>
        <begin position="6"/>
        <end position="23"/>
    </location>
</feature>
<keyword evidence="1" id="KW-0472">Membrane</keyword>
<evidence type="ECO:0000256" key="1">
    <source>
        <dbReference type="SAM" id="Phobius"/>
    </source>
</evidence>
<feature type="transmembrane region" description="Helical" evidence="1">
    <location>
        <begin position="50"/>
        <end position="65"/>
    </location>
</feature>
<dbReference type="STRING" id="743722.Sph21_3320"/>
<dbReference type="HOGENOM" id="CLU_2791838_0_0_10"/>
<protein>
    <submittedName>
        <fullName evidence="2">Choline transport protein BetT</fullName>
    </submittedName>
</protein>
<gene>
    <name evidence="2" type="ordered locus">Sph21_3320</name>
</gene>
<proteinExistence type="predicted"/>
<sequence length="68" mass="7564">MIIFWIAAPIYILALIVSVSMGIKRGALFIGFLLLITLLLYLMFFHSTESALGVVIIGVITYLMSSKR</sequence>